<dbReference type="Pfam" id="PF00753">
    <property type="entry name" value="Lactamase_B"/>
    <property type="match status" value="1"/>
</dbReference>
<dbReference type="PANTHER" id="PTHR42951:SF17">
    <property type="entry name" value="METALLO-BETA-LACTAMASE DOMAIN-CONTAINING PROTEIN"/>
    <property type="match status" value="1"/>
</dbReference>
<dbReference type="InterPro" id="IPR001279">
    <property type="entry name" value="Metallo-B-lactamas"/>
</dbReference>
<dbReference type="PANTHER" id="PTHR42951">
    <property type="entry name" value="METALLO-BETA-LACTAMASE DOMAIN-CONTAINING"/>
    <property type="match status" value="1"/>
</dbReference>
<evidence type="ECO:0000256" key="1">
    <source>
        <dbReference type="SAM" id="MobiDB-lite"/>
    </source>
</evidence>
<dbReference type="InterPro" id="IPR036866">
    <property type="entry name" value="RibonucZ/Hydroxyglut_hydro"/>
</dbReference>
<evidence type="ECO:0000313" key="3">
    <source>
        <dbReference type="EMBL" id="QKE91654.1"/>
    </source>
</evidence>
<dbReference type="SUPFAM" id="SSF56281">
    <property type="entry name" value="Metallo-hydrolase/oxidoreductase"/>
    <property type="match status" value="1"/>
</dbReference>
<dbReference type="KEGG" id="lck:HN018_17900"/>
<dbReference type="AlphaFoldDB" id="A0A6M8HT13"/>
<evidence type="ECO:0000259" key="2">
    <source>
        <dbReference type="SMART" id="SM00849"/>
    </source>
</evidence>
<feature type="region of interest" description="Disordered" evidence="1">
    <location>
        <begin position="272"/>
        <end position="294"/>
    </location>
</feature>
<organism evidence="3 4">
    <name type="scientific">Lichenicola cladoniae</name>
    <dbReference type="NCBI Taxonomy" id="1484109"/>
    <lineage>
        <taxon>Bacteria</taxon>
        <taxon>Pseudomonadati</taxon>
        <taxon>Pseudomonadota</taxon>
        <taxon>Alphaproteobacteria</taxon>
        <taxon>Acetobacterales</taxon>
        <taxon>Acetobacteraceae</taxon>
        <taxon>Lichenicola</taxon>
    </lineage>
</organism>
<reference evidence="3 4" key="1">
    <citation type="journal article" date="2014" name="World J. Microbiol. Biotechnol.">
        <title>Biodiversity and physiological characteristics of Antarctic and Arctic lichens-associated bacteria.</title>
        <authorList>
            <person name="Lee Y.M."/>
            <person name="Kim E.H."/>
            <person name="Lee H.K."/>
            <person name="Hong S.G."/>
        </authorList>
    </citation>
    <scope>NUCLEOTIDE SEQUENCE [LARGE SCALE GENOMIC DNA]</scope>
    <source>
        <strain evidence="3 4">PAMC 26569</strain>
    </source>
</reference>
<dbReference type="Proteomes" id="UP000500767">
    <property type="component" value="Chromosome"/>
</dbReference>
<dbReference type="CDD" id="cd07721">
    <property type="entry name" value="yflN-like_MBL-fold"/>
    <property type="match status" value="1"/>
</dbReference>
<dbReference type="SMART" id="SM00849">
    <property type="entry name" value="Lactamase_B"/>
    <property type="match status" value="1"/>
</dbReference>
<dbReference type="InterPro" id="IPR050855">
    <property type="entry name" value="NDM-1-like"/>
</dbReference>
<gene>
    <name evidence="3" type="ORF">HN018_17900</name>
</gene>
<protein>
    <submittedName>
        <fullName evidence="3">MBL fold metallo-hydrolase</fullName>
    </submittedName>
</protein>
<feature type="compositionally biased region" description="Basic and acidic residues" evidence="1">
    <location>
        <begin position="276"/>
        <end position="287"/>
    </location>
</feature>
<evidence type="ECO:0000313" key="4">
    <source>
        <dbReference type="Proteomes" id="UP000500767"/>
    </source>
</evidence>
<feature type="domain" description="Metallo-beta-lactamase" evidence="2">
    <location>
        <begin position="35"/>
        <end position="247"/>
    </location>
</feature>
<dbReference type="RefSeq" id="WP_171835273.1">
    <property type="nucleotide sequence ID" value="NZ_CP053708.1"/>
</dbReference>
<proteinExistence type="predicted"/>
<accession>A0A6M8HT13</accession>
<sequence length="294" mass="31699">MTQQIPLDASSVIGTDTGNGVIEVRPDVAYLRLTLVNVVFIGPAGAGDRGWVMIDTGLPDTAATIMAAAAHRFGILARPLAIIQTHGHFDHVGVLEELADHWDVPVYAHQLEHPYLDGSAAYPPPDPKIGGGLMSLASPLYPRGPVNVGSRLQALPADGSVSHMDGWRWVHTPGHSVGHVSLWRQADRMLLAADAVITTAQESAYAVLTAETELHGPPMYFTQDWPAARRSVEILAQLEPEYLLTGHGMAVHGPVVRAGLRELARRFDQLAHPPHPHYELHPARAEDGSAYASP</sequence>
<keyword evidence="4" id="KW-1185">Reference proteome</keyword>
<dbReference type="EMBL" id="CP053708">
    <property type="protein sequence ID" value="QKE91654.1"/>
    <property type="molecule type" value="Genomic_DNA"/>
</dbReference>
<dbReference type="Gene3D" id="3.60.15.10">
    <property type="entry name" value="Ribonuclease Z/Hydroxyacylglutathione hydrolase-like"/>
    <property type="match status" value="1"/>
</dbReference>
<keyword evidence="3" id="KW-0378">Hydrolase</keyword>
<name>A0A6M8HT13_9PROT</name>
<dbReference type="GO" id="GO:0016787">
    <property type="term" value="F:hydrolase activity"/>
    <property type="evidence" value="ECO:0007669"/>
    <property type="project" value="UniProtKB-KW"/>
</dbReference>